<dbReference type="InterPro" id="IPR050639">
    <property type="entry name" value="SSR_resolvase"/>
</dbReference>
<protein>
    <recommendedName>
        <fullName evidence="2">Recombinase domain-containing protein</fullName>
    </recommendedName>
</protein>
<evidence type="ECO:0000313" key="3">
    <source>
        <dbReference type="EMBL" id="MDQ0191043.1"/>
    </source>
</evidence>
<dbReference type="PANTHER" id="PTHR30461">
    <property type="entry name" value="DNA-INVERTASE FROM LAMBDOID PROPHAGE"/>
    <property type="match status" value="1"/>
</dbReference>
<proteinExistence type="predicted"/>
<dbReference type="Pfam" id="PF07508">
    <property type="entry name" value="Recombinase"/>
    <property type="match status" value="1"/>
</dbReference>
<accession>A0ABT9XMU1</accession>
<reference evidence="3 4" key="1">
    <citation type="submission" date="2023-07" db="EMBL/GenBank/DDBJ databases">
        <title>Genomic Encyclopedia of Type Strains, Phase IV (KMG-IV): sequencing the most valuable type-strain genomes for metagenomic binning, comparative biology and taxonomic classification.</title>
        <authorList>
            <person name="Goeker M."/>
        </authorList>
    </citation>
    <scope>NUCLEOTIDE SEQUENCE [LARGE SCALE GENOMIC DNA]</scope>
    <source>
        <strain evidence="3 4">DSM 4006</strain>
    </source>
</reference>
<dbReference type="InterPro" id="IPR011109">
    <property type="entry name" value="DNA_bind_recombinase_dom"/>
</dbReference>
<evidence type="ECO:0000256" key="1">
    <source>
        <dbReference type="SAM" id="MobiDB-lite"/>
    </source>
</evidence>
<feature type="region of interest" description="Disordered" evidence="1">
    <location>
        <begin position="154"/>
        <end position="178"/>
    </location>
</feature>
<dbReference type="Gene3D" id="3.90.1750.20">
    <property type="entry name" value="Putative Large Serine Recombinase, Chain B, Domain 2"/>
    <property type="match status" value="1"/>
</dbReference>
<sequence length="178" mass="20150">MNGATCGAVCWELNRRGIPSPKGKLWSESVLYRLILNEVHLGRVVYGKTSGGLHKKRKAAPFKVIPRENWIVVESAHPAVKTPEEHAEIITLLESRRIQPKHARRGTYVLSGLLFCGKCGYSLQFQRKENGRTLEVPENRRVRQSLWQSWHRTRACGNGRHGKPAKARSGTFERTSKG</sequence>
<gene>
    <name evidence="3" type="ORF">J2S03_002911</name>
</gene>
<organism evidence="3 4">
    <name type="scientific">Alicyclobacillus cycloheptanicus</name>
    <dbReference type="NCBI Taxonomy" id="1457"/>
    <lineage>
        <taxon>Bacteria</taxon>
        <taxon>Bacillati</taxon>
        <taxon>Bacillota</taxon>
        <taxon>Bacilli</taxon>
        <taxon>Bacillales</taxon>
        <taxon>Alicyclobacillaceae</taxon>
        <taxon>Alicyclobacillus</taxon>
    </lineage>
</organism>
<evidence type="ECO:0000313" key="4">
    <source>
        <dbReference type="Proteomes" id="UP001232973"/>
    </source>
</evidence>
<dbReference type="PROSITE" id="PS51737">
    <property type="entry name" value="RECOMBINASE_DNA_BIND"/>
    <property type="match status" value="1"/>
</dbReference>
<feature type="domain" description="Recombinase" evidence="2">
    <location>
        <begin position="1"/>
        <end position="99"/>
    </location>
</feature>
<dbReference type="EMBL" id="JAUSTP010000030">
    <property type="protein sequence ID" value="MDQ0191043.1"/>
    <property type="molecule type" value="Genomic_DNA"/>
</dbReference>
<dbReference type="Proteomes" id="UP001232973">
    <property type="component" value="Unassembled WGS sequence"/>
</dbReference>
<name>A0ABT9XMU1_9BACL</name>
<dbReference type="PANTHER" id="PTHR30461:SF23">
    <property type="entry name" value="DNA RECOMBINASE-RELATED"/>
    <property type="match status" value="1"/>
</dbReference>
<keyword evidence="4" id="KW-1185">Reference proteome</keyword>
<evidence type="ECO:0000259" key="2">
    <source>
        <dbReference type="PROSITE" id="PS51737"/>
    </source>
</evidence>
<dbReference type="InterPro" id="IPR038109">
    <property type="entry name" value="DNA_bind_recomb_sf"/>
</dbReference>
<comment type="caution">
    <text evidence="3">The sequence shown here is derived from an EMBL/GenBank/DDBJ whole genome shotgun (WGS) entry which is preliminary data.</text>
</comment>